<dbReference type="OrthoDB" id="9790710at2"/>
<gene>
    <name evidence="3" type="ORF">EZ444_12350</name>
</gene>
<dbReference type="AlphaFoldDB" id="A0A4R0NCR2"/>
<evidence type="ECO:0000259" key="2">
    <source>
        <dbReference type="Pfam" id="PF13439"/>
    </source>
</evidence>
<comment type="caution">
    <text evidence="3">The sequence shown here is derived from an EMBL/GenBank/DDBJ whole genome shotgun (WGS) entry which is preliminary data.</text>
</comment>
<keyword evidence="3" id="KW-0808">Transferase</keyword>
<reference evidence="3 4" key="1">
    <citation type="submission" date="2019-02" db="EMBL/GenBank/DDBJ databases">
        <title>Pedobacter sp. RP-3-8 sp. nov., isolated from Arctic soil.</title>
        <authorList>
            <person name="Dahal R.H."/>
        </authorList>
    </citation>
    <scope>NUCLEOTIDE SEQUENCE [LARGE SCALE GENOMIC DNA]</scope>
    <source>
        <strain evidence="3 4">RP-3-8</strain>
    </source>
</reference>
<protein>
    <submittedName>
        <fullName evidence="3">Glycosyltransferase</fullName>
    </submittedName>
</protein>
<name>A0A4R0NCR2_9SPHI</name>
<dbReference type="Pfam" id="PF00534">
    <property type="entry name" value="Glycos_transf_1"/>
    <property type="match status" value="1"/>
</dbReference>
<feature type="domain" description="Glycosyl transferase family 1" evidence="1">
    <location>
        <begin position="198"/>
        <end position="344"/>
    </location>
</feature>
<dbReference type="SUPFAM" id="SSF53756">
    <property type="entry name" value="UDP-Glycosyltransferase/glycogen phosphorylase"/>
    <property type="match status" value="1"/>
</dbReference>
<dbReference type="PANTHER" id="PTHR45947:SF3">
    <property type="entry name" value="SULFOQUINOVOSYL TRANSFERASE SQD2"/>
    <property type="match status" value="1"/>
</dbReference>
<dbReference type="InterPro" id="IPR050194">
    <property type="entry name" value="Glycosyltransferase_grp1"/>
</dbReference>
<dbReference type="EMBL" id="SJSM01000006">
    <property type="protein sequence ID" value="TCC96224.1"/>
    <property type="molecule type" value="Genomic_DNA"/>
</dbReference>
<dbReference type="Proteomes" id="UP000291117">
    <property type="component" value="Unassembled WGS sequence"/>
</dbReference>
<dbReference type="GO" id="GO:0016757">
    <property type="term" value="F:glycosyltransferase activity"/>
    <property type="evidence" value="ECO:0007669"/>
    <property type="project" value="InterPro"/>
</dbReference>
<dbReference type="NCBIfam" id="NF046085">
    <property type="entry name" value="XrtY_assoc_Gly1"/>
    <property type="match status" value="1"/>
</dbReference>
<dbReference type="InterPro" id="IPR001296">
    <property type="entry name" value="Glyco_trans_1"/>
</dbReference>
<feature type="domain" description="Glycosyltransferase subfamily 4-like N-terminal" evidence="2">
    <location>
        <begin position="16"/>
        <end position="186"/>
    </location>
</feature>
<dbReference type="Pfam" id="PF13439">
    <property type="entry name" value="Glyco_transf_4"/>
    <property type="match status" value="1"/>
</dbReference>
<dbReference type="Gene3D" id="3.40.50.2000">
    <property type="entry name" value="Glycogen Phosphorylase B"/>
    <property type="match status" value="2"/>
</dbReference>
<proteinExistence type="predicted"/>
<accession>A0A4R0NCR2</accession>
<dbReference type="RefSeq" id="WP_131609239.1">
    <property type="nucleotide sequence ID" value="NZ_SJSM01000006.1"/>
</dbReference>
<sequence length="382" mass="43057">MNILQINASYKPAYIYGGPTMSVSKLSEQLVKNGCGLEVFSTTANGSTELQVVKGRSQNIEGVSVRYFKRITKDHSHFSPHLLITLWKEVRNFDLVHIHAWWNLVSMLSCCIALLRNVPVIFSPRGTLSDYSFANKHVSVKKLFHIILGRFLLNRCHLHTTSESEQEAIEQLIKPKSISTIYNAVSLPLYIPAPAHGNETVKLLFLSRIDQKKGLELLFGALADLTFSYQLTIAGTGEETYIAELKALTRQYQIHNHINWVGFRGLDKFELIAQHHLLVLPSYDENFGNVVIESLCVGTAVLISGAVGLAKYVAKNNLGWICDTNIGSIKDCLHTMYHNPGRLAIIREFAPVVIVNEFNEDKLIKQYLKMYQQIINPNYKNG</sequence>
<evidence type="ECO:0000259" key="1">
    <source>
        <dbReference type="Pfam" id="PF00534"/>
    </source>
</evidence>
<dbReference type="InterPro" id="IPR028098">
    <property type="entry name" value="Glyco_trans_4-like_N"/>
</dbReference>
<organism evidence="3 4">
    <name type="scientific">Pedobacter hiemivivus</name>
    <dbReference type="NCBI Taxonomy" id="2530454"/>
    <lineage>
        <taxon>Bacteria</taxon>
        <taxon>Pseudomonadati</taxon>
        <taxon>Bacteroidota</taxon>
        <taxon>Sphingobacteriia</taxon>
        <taxon>Sphingobacteriales</taxon>
        <taxon>Sphingobacteriaceae</taxon>
        <taxon>Pedobacter</taxon>
    </lineage>
</organism>
<evidence type="ECO:0000313" key="3">
    <source>
        <dbReference type="EMBL" id="TCC96224.1"/>
    </source>
</evidence>
<dbReference type="PANTHER" id="PTHR45947">
    <property type="entry name" value="SULFOQUINOVOSYL TRANSFERASE SQD2"/>
    <property type="match status" value="1"/>
</dbReference>
<evidence type="ECO:0000313" key="4">
    <source>
        <dbReference type="Proteomes" id="UP000291117"/>
    </source>
</evidence>
<keyword evidence="4" id="KW-1185">Reference proteome</keyword>